<proteinExistence type="predicted"/>
<dbReference type="Pfam" id="PF08241">
    <property type="entry name" value="Methyltransf_11"/>
    <property type="match status" value="1"/>
</dbReference>
<sequence>MPEPFIEGLIPTLNNRGFMSETLDSYSRKFVSFAGSIDTEALDMGCAYGVATLPALENGARVVACDMDAGHIEVLERRVPPQLRSQLRTSVGELPGVNFPEQAFGAILCSRVLHFLLGDEIKRAMQAMASWLQPGGKLFLVADTPYTGFWQSVAPEYERRKAAGAEWPGFIADSAALLDGKLPQGNLPYLNPLDPDLLVRECRRAGLTIEGSGFSGREADSDEGNQRAGAIAVKPA</sequence>
<protein>
    <recommendedName>
        <fullName evidence="2">Methyltransferase type 11 domain-containing protein</fullName>
    </recommendedName>
</protein>
<reference evidence="3" key="1">
    <citation type="submission" date="2018-05" db="EMBL/GenBank/DDBJ databases">
        <authorList>
            <person name="Lanie J.A."/>
            <person name="Ng W.-L."/>
            <person name="Kazmierczak K.M."/>
            <person name="Andrzejewski T.M."/>
            <person name="Davidsen T.M."/>
            <person name="Wayne K.J."/>
            <person name="Tettelin H."/>
            <person name="Glass J.I."/>
            <person name="Rusch D."/>
            <person name="Podicherti R."/>
            <person name="Tsui H.-C.T."/>
            <person name="Winkler M.E."/>
        </authorList>
    </citation>
    <scope>NUCLEOTIDE SEQUENCE</scope>
</reference>
<dbReference type="CDD" id="cd02440">
    <property type="entry name" value="AdoMet_MTases"/>
    <property type="match status" value="1"/>
</dbReference>
<dbReference type="EMBL" id="UINC01041943">
    <property type="protein sequence ID" value="SVB43899.1"/>
    <property type="molecule type" value="Genomic_DNA"/>
</dbReference>
<feature type="domain" description="Methyltransferase type 11" evidence="2">
    <location>
        <begin position="42"/>
        <end position="140"/>
    </location>
</feature>
<dbReference type="InterPro" id="IPR029063">
    <property type="entry name" value="SAM-dependent_MTases_sf"/>
</dbReference>
<accession>A0A382E0F0</accession>
<organism evidence="3">
    <name type="scientific">marine metagenome</name>
    <dbReference type="NCBI Taxonomy" id="408172"/>
    <lineage>
        <taxon>unclassified sequences</taxon>
        <taxon>metagenomes</taxon>
        <taxon>ecological metagenomes</taxon>
    </lineage>
</organism>
<evidence type="ECO:0000313" key="3">
    <source>
        <dbReference type="EMBL" id="SVB43899.1"/>
    </source>
</evidence>
<gene>
    <name evidence="3" type="ORF">METZ01_LOCUS196753</name>
</gene>
<dbReference type="Gene3D" id="3.40.50.150">
    <property type="entry name" value="Vaccinia Virus protein VP39"/>
    <property type="match status" value="1"/>
</dbReference>
<dbReference type="GO" id="GO:0008757">
    <property type="term" value="F:S-adenosylmethionine-dependent methyltransferase activity"/>
    <property type="evidence" value="ECO:0007669"/>
    <property type="project" value="InterPro"/>
</dbReference>
<dbReference type="InterPro" id="IPR013216">
    <property type="entry name" value="Methyltransf_11"/>
</dbReference>
<dbReference type="SUPFAM" id="SSF53335">
    <property type="entry name" value="S-adenosyl-L-methionine-dependent methyltransferases"/>
    <property type="match status" value="1"/>
</dbReference>
<evidence type="ECO:0000256" key="1">
    <source>
        <dbReference type="SAM" id="MobiDB-lite"/>
    </source>
</evidence>
<feature type="region of interest" description="Disordered" evidence="1">
    <location>
        <begin position="213"/>
        <end position="236"/>
    </location>
</feature>
<dbReference type="AlphaFoldDB" id="A0A382E0F0"/>
<name>A0A382E0F0_9ZZZZ</name>
<evidence type="ECO:0000259" key="2">
    <source>
        <dbReference type="Pfam" id="PF08241"/>
    </source>
</evidence>